<sequence length="107" mass="11523">MCPEAAVQGSWDPPVGVVAKQVTRRVTMGKARTKAGHSKNVDGDGRRRLGRQRPPSFSAGERQRRPGEGSWIMSVATGTVLPKPFYPTRPLTGLLPVAVRGSVTLTM</sequence>
<evidence type="ECO:0000256" key="1">
    <source>
        <dbReference type="SAM" id="MobiDB-lite"/>
    </source>
</evidence>
<organism evidence="2 3">
    <name type="scientific">Ensete ventricosum</name>
    <name type="common">Abyssinian banana</name>
    <name type="synonym">Musa ensete</name>
    <dbReference type="NCBI Taxonomy" id="4639"/>
    <lineage>
        <taxon>Eukaryota</taxon>
        <taxon>Viridiplantae</taxon>
        <taxon>Streptophyta</taxon>
        <taxon>Embryophyta</taxon>
        <taxon>Tracheophyta</taxon>
        <taxon>Spermatophyta</taxon>
        <taxon>Magnoliopsida</taxon>
        <taxon>Liliopsida</taxon>
        <taxon>Zingiberales</taxon>
        <taxon>Musaceae</taxon>
        <taxon>Ensete</taxon>
    </lineage>
</organism>
<reference evidence="2 3" key="1">
    <citation type="journal article" date="2014" name="Agronomy (Basel)">
        <title>A Draft Genome Sequence for Ensete ventricosum, the Drought-Tolerant Tree Against Hunger.</title>
        <authorList>
            <person name="Harrison J."/>
            <person name="Moore K.A."/>
            <person name="Paszkiewicz K."/>
            <person name="Jones T."/>
            <person name="Grant M."/>
            <person name="Ambacheew D."/>
            <person name="Muzemil S."/>
            <person name="Studholme D.J."/>
        </authorList>
    </citation>
    <scope>NUCLEOTIDE SEQUENCE [LARGE SCALE GENOMIC DNA]</scope>
</reference>
<dbReference type="AlphaFoldDB" id="A0A427A9L7"/>
<evidence type="ECO:0000313" key="3">
    <source>
        <dbReference type="Proteomes" id="UP000287651"/>
    </source>
</evidence>
<dbReference type="EMBL" id="AMZH03003250">
    <property type="protein sequence ID" value="RRT72922.1"/>
    <property type="molecule type" value="Genomic_DNA"/>
</dbReference>
<accession>A0A427A9L7</accession>
<dbReference type="Proteomes" id="UP000287651">
    <property type="component" value="Unassembled WGS sequence"/>
</dbReference>
<gene>
    <name evidence="2" type="ORF">B296_00010679</name>
</gene>
<comment type="caution">
    <text evidence="2">The sequence shown here is derived from an EMBL/GenBank/DDBJ whole genome shotgun (WGS) entry which is preliminary data.</text>
</comment>
<protein>
    <submittedName>
        <fullName evidence="2">Uncharacterized protein</fullName>
    </submittedName>
</protein>
<proteinExistence type="predicted"/>
<feature type="region of interest" description="Disordered" evidence="1">
    <location>
        <begin position="26"/>
        <end position="70"/>
    </location>
</feature>
<evidence type="ECO:0000313" key="2">
    <source>
        <dbReference type="EMBL" id="RRT72922.1"/>
    </source>
</evidence>
<name>A0A427A9L7_ENSVE</name>